<organism evidence="2 3">
    <name type="scientific">Dryococelus australis</name>
    <dbReference type="NCBI Taxonomy" id="614101"/>
    <lineage>
        <taxon>Eukaryota</taxon>
        <taxon>Metazoa</taxon>
        <taxon>Ecdysozoa</taxon>
        <taxon>Arthropoda</taxon>
        <taxon>Hexapoda</taxon>
        <taxon>Insecta</taxon>
        <taxon>Pterygota</taxon>
        <taxon>Neoptera</taxon>
        <taxon>Polyneoptera</taxon>
        <taxon>Phasmatodea</taxon>
        <taxon>Verophasmatodea</taxon>
        <taxon>Anareolatae</taxon>
        <taxon>Phasmatidae</taxon>
        <taxon>Eurycanthinae</taxon>
        <taxon>Dryococelus</taxon>
    </lineage>
</organism>
<gene>
    <name evidence="2" type="ORF">PR048_017816</name>
</gene>
<comment type="caution">
    <text evidence="2">The sequence shown here is derived from an EMBL/GenBank/DDBJ whole genome shotgun (WGS) entry which is preliminary data.</text>
</comment>
<evidence type="ECO:0000256" key="1">
    <source>
        <dbReference type="SAM" id="MobiDB-lite"/>
    </source>
</evidence>
<evidence type="ECO:0000313" key="2">
    <source>
        <dbReference type="EMBL" id="KAJ8881335.1"/>
    </source>
</evidence>
<proteinExistence type="predicted"/>
<feature type="region of interest" description="Disordered" evidence="1">
    <location>
        <begin position="61"/>
        <end position="107"/>
    </location>
</feature>
<protein>
    <submittedName>
        <fullName evidence="2">Uncharacterized protein</fullName>
    </submittedName>
</protein>
<dbReference type="InterPro" id="IPR036875">
    <property type="entry name" value="Znf_CCHC_sf"/>
</dbReference>
<reference evidence="2 3" key="1">
    <citation type="submission" date="2023-02" db="EMBL/GenBank/DDBJ databases">
        <title>LHISI_Scaffold_Assembly.</title>
        <authorList>
            <person name="Stuart O.P."/>
            <person name="Cleave R."/>
            <person name="Magrath M.J.L."/>
            <person name="Mikheyev A.S."/>
        </authorList>
    </citation>
    <scope>NUCLEOTIDE SEQUENCE [LARGE SCALE GENOMIC DNA]</scope>
    <source>
        <strain evidence="2">Daus_M_001</strain>
        <tissue evidence="2">Leg muscle</tissue>
    </source>
</reference>
<accession>A0ABQ9HAQ7</accession>
<evidence type="ECO:0000313" key="3">
    <source>
        <dbReference type="Proteomes" id="UP001159363"/>
    </source>
</evidence>
<dbReference type="Proteomes" id="UP001159363">
    <property type="component" value="Chromosome 5"/>
</dbReference>
<feature type="compositionally biased region" description="Polar residues" evidence="1">
    <location>
        <begin position="86"/>
        <end position="97"/>
    </location>
</feature>
<dbReference type="EMBL" id="JARBHB010000006">
    <property type="protein sequence ID" value="KAJ8881335.1"/>
    <property type="molecule type" value="Genomic_DNA"/>
</dbReference>
<keyword evidence="3" id="KW-1185">Reference proteome</keyword>
<dbReference type="SUPFAM" id="SSF57756">
    <property type="entry name" value="Retrovirus zinc finger-like domains"/>
    <property type="match status" value="1"/>
</dbReference>
<name>A0ABQ9HAQ7_9NEOP</name>
<sequence length="267" mass="29851">MEFRKMGSKMDQSDKLCHLLLTTQFSYNTSNSECSFSASEHTNRQCFGYGGLGHFISNCPNRNSAPAREQGRDKFKKRGYGRGRLNYTSQEQGQSKSTDSKFGPKHKVSVTSTESGISFVALSTEVNSREEGYFIVDSSATEHLVQKALLEHITQVEPLKSPVTIKVANGSHLTCNSKGVILLKCADRIVKLDALIVERLSHNLSVSKLNSKEITVIFTQSCATIVTNNNFLMEHRARNLFVASFEFAHNNCNLSINSDLWHRRLGH</sequence>